<dbReference type="EMBL" id="FNBE01000036">
    <property type="protein sequence ID" value="SDH69265.1"/>
    <property type="molecule type" value="Genomic_DNA"/>
</dbReference>
<dbReference type="Proteomes" id="UP000198967">
    <property type="component" value="Unassembled WGS sequence"/>
</dbReference>
<sequence>MAAGKPRQGPVGFTKAVADLRDTSKEELCIGYVDDRPSGGLKFQVFLTPALDELVACLGVEKIVRD</sequence>
<name>A0A1G8EH71_PSEOR</name>
<protein>
    <submittedName>
        <fullName evidence="1">Uncharacterized protein</fullName>
    </submittedName>
</protein>
<dbReference type="OrthoDB" id="3784113at2"/>
<reference evidence="1 2" key="1">
    <citation type="submission" date="2016-10" db="EMBL/GenBank/DDBJ databases">
        <authorList>
            <person name="de Groot N.N."/>
        </authorList>
    </citation>
    <scope>NUCLEOTIDE SEQUENCE [LARGE SCALE GENOMIC DNA]</scope>
    <source>
        <strain evidence="1 2">CGMCC 4.3143</strain>
    </source>
</reference>
<gene>
    <name evidence="1" type="ORF">SAMN05216377_1363</name>
</gene>
<proteinExistence type="predicted"/>
<dbReference type="AlphaFoldDB" id="A0A1G8EH71"/>
<evidence type="ECO:0000313" key="1">
    <source>
        <dbReference type="EMBL" id="SDH69265.1"/>
    </source>
</evidence>
<keyword evidence="2" id="KW-1185">Reference proteome</keyword>
<organism evidence="1 2">
    <name type="scientific">Pseudonocardia oroxyli</name>
    <dbReference type="NCBI Taxonomy" id="366584"/>
    <lineage>
        <taxon>Bacteria</taxon>
        <taxon>Bacillati</taxon>
        <taxon>Actinomycetota</taxon>
        <taxon>Actinomycetes</taxon>
        <taxon>Pseudonocardiales</taxon>
        <taxon>Pseudonocardiaceae</taxon>
        <taxon>Pseudonocardia</taxon>
    </lineage>
</organism>
<evidence type="ECO:0000313" key="2">
    <source>
        <dbReference type="Proteomes" id="UP000198967"/>
    </source>
</evidence>
<accession>A0A1G8EH71</accession>
<dbReference type="RefSeq" id="WP_143030289.1">
    <property type="nucleotide sequence ID" value="NZ_FNBE01000036.1"/>
</dbReference>